<dbReference type="Proteomes" id="UP000321927">
    <property type="component" value="Unassembled WGS sequence"/>
</dbReference>
<accession>A0A2W7QSJ9</accession>
<evidence type="ECO:0000313" key="5">
    <source>
        <dbReference type="Proteomes" id="UP000249115"/>
    </source>
</evidence>
<comment type="caution">
    <text evidence="3">The sequence shown here is derived from an EMBL/GenBank/DDBJ whole genome shotgun (WGS) entry which is preliminary data.</text>
</comment>
<reference evidence="4 6" key="2">
    <citation type="submission" date="2019-08" db="EMBL/GenBank/DDBJ databases">
        <title>Genome of Algoriphagus ratkowskyi IC026.</title>
        <authorList>
            <person name="Bowman J.P."/>
        </authorList>
    </citation>
    <scope>NUCLEOTIDE SEQUENCE [LARGE SCALE GENOMIC DNA]</scope>
    <source>
        <strain evidence="4 6">IC026</strain>
    </source>
</reference>
<evidence type="ECO:0000313" key="3">
    <source>
        <dbReference type="EMBL" id="PZX51553.1"/>
    </source>
</evidence>
<dbReference type="AlphaFoldDB" id="A0A2W7QSJ9"/>
<evidence type="ECO:0008006" key="7">
    <source>
        <dbReference type="Google" id="ProtNLM"/>
    </source>
</evidence>
<feature type="transmembrane region" description="Helical" evidence="2">
    <location>
        <begin position="32"/>
        <end position="49"/>
    </location>
</feature>
<feature type="transmembrane region" description="Helical" evidence="2">
    <location>
        <begin position="7"/>
        <end position="26"/>
    </location>
</feature>
<sequence>MRNNHMTWMLVGCLGIFLLLFLLPVFGFNGTNSLFIFAIIFFVAHLFMMRSHGGHGSHSGHDNDQKNQSKNKNDHATHQH</sequence>
<dbReference type="EMBL" id="QKZU01000018">
    <property type="protein sequence ID" value="PZX51553.1"/>
    <property type="molecule type" value="Genomic_DNA"/>
</dbReference>
<evidence type="ECO:0000313" key="6">
    <source>
        <dbReference type="Proteomes" id="UP000321927"/>
    </source>
</evidence>
<evidence type="ECO:0000256" key="2">
    <source>
        <dbReference type="SAM" id="Phobius"/>
    </source>
</evidence>
<feature type="region of interest" description="Disordered" evidence="1">
    <location>
        <begin position="53"/>
        <end position="80"/>
    </location>
</feature>
<feature type="compositionally biased region" description="Basic and acidic residues" evidence="1">
    <location>
        <begin position="59"/>
        <end position="80"/>
    </location>
</feature>
<keyword evidence="6" id="KW-1185">Reference proteome</keyword>
<keyword evidence="2" id="KW-0812">Transmembrane</keyword>
<protein>
    <recommendedName>
        <fullName evidence="7">DUF2933 domain-containing protein</fullName>
    </recommendedName>
</protein>
<name>A0A2W7QSJ9_9BACT</name>
<keyword evidence="2" id="KW-1133">Transmembrane helix</keyword>
<organism evidence="3 5">
    <name type="scientific">Algoriphagus ratkowskyi</name>
    <dbReference type="NCBI Taxonomy" id="57028"/>
    <lineage>
        <taxon>Bacteria</taxon>
        <taxon>Pseudomonadati</taxon>
        <taxon>Bacteroidota</taxon>
        <taxon>Cytophagia</taxon>
        <taxon>Cytophagales</taxon>
        <taxon>Cyclobacteriaceae</taxon>
        <taxon>Algoriphagus</taxon>
    </lineage>
</organism>
<gene>
    <name evidence="4" type="ORF">ESW18_04735</name>
    <name evidence="3" type="ORF">LV84_03710</name>
</gene>
<dbReference type="Proteomes" id="UP000249115">
    <property type="component" value="Unassembled WGS sequence"/>
</dbReference>
<proteinExistence type="predicted"/>
<evidence type="ECO:0000313" key="4">
    <source>
        <dbReference type="EMBL" id="TXD78831.1"/>
    </source>
</evidence>
<evidence type="ECO:0000256" key="1">
    <source>
        <dbReference type="SAM" id="MobiDB-lite"/>
    </source>
</evidence>
<reference evidence="3 5" key="1">
    <citation type="submission" date="2018-06" db="EMBL/GenBank/DDBJ databases">
        <title>Genomic Encyclopedia of Archaeal and Bacterial Type Strains, Phase II (KMG-II): from individual species to whole genera.</title>
        <authorList>
            <person name="Goeker M."/>
        </authorList>
    </citation>
    <scope>NUCLEOTIDE SEQUENCE [LARGE SCALE GENOMIC DNA]</scope>
    <source>
        <strain evidence="3 5">DSM 22686</strain>
    </source>
</reference>
<dbReference type="EMBL" id="VORV01000003">
    <property type="protein sequence ID" value="TXD78831.1"/>
    <property type="molecule type" value="Genomic_DNA"/>
</dbReference>
<keyword evidence="2" id="KW-0472">Membrane</keyword>